<evidence type="ECO:0000313" key="2">
    <source>
        <dbReference type="EMBL" id="SAK55623.1"/>
    </source>
</evidence>
<dbReference type="EMBL" id="FCNX02000003">
    <property type="protein sequence ID" value="SAK55623.1"/>
    <property type="molecule type" value="Genomic_DNA"/>
</dbReference>
<keyword evidence="3" id="KW-1185">Reference proteome</keyword>
<evidence type="ECO:0000313" key="3">
    <source>
        <dbReference type="Proteomes" id="UP000054903"/>
    </source>
</evidence>
<accession>A0A158ACW7</accession>
<dbReference type="Gene3D" id="3.40.50.1820">
    <property type="entry name" value="alpha/beta hydrolase"/>
    <property type="match status" value="1"/>
</dbReference>
<feature type="domain" description="AB hydrolase-1" evidence="1">
    <location>
        <begin position="17"/>
        <end position="260"/>
    </location>
</feature>
<dbReference type="GO" id="GO:0016020">
    <property type="term" value="C:membrane"/>
    <property type="evidence" value="ECO:0007669"/>
    <property type="project" value="TreeGrafter"/>
</dbReference>
<protein>
    <submittedName>
        <fullName evidence="2">Alpha/beta hydrolase</fullName>
    </submittedName>
</protein>
<dbReference type="SUPFAM" id="SSF53474">
    <property type="entry name" value="alpha/beta-Hydrolases"/>
    <property type="match status" value="1"/>
</dbReference>
<dbReference type="PANTHER" id="PTHR43798:SF5">
    <property type="entry name" value="MONOACYLGLYCEROL LIPASE ABHD6"/>
    <property type="match status" value="1"/>
</dbReference>
<keyword evidence="2" id="KW-0378">Hydrolase</keyword>
<dbReference type="STRING" id="1777138.AWB77_01641"/>
<dbReference type="GO" id="GO:0046464">
    <property type="term" value="P:acylglycerol catabolic process"/>
    <property type="evidence" value="ECO:0007669"/>
    <property type="project" value="TreeGrafter"/>
</dbReference>
<dbReference type="InterPro" id="IPR029058">
    <property type="entry name" value="AB_hydrolase_fold"/>
</dbReference>
<proteinExistence type="predicted"/>
<evidence type="ECO:0000259" key="1">
    <source>
        <dbReference type="Pfam" id="PF12697"/>
    </source>
</evidence>
<organism evidence="2 3">
    <name type="scientific">Caballeronia fortuita</name>
    <dbReference type="NCBI Taxonomy" id="1777138"/>
    <lineage>
        <taxon>Bacteria</taxon>
        <taxon>Pseudomonadati</taxon>
        <taxon>Pseudomonadota</taxon>
        <taxon>Betaproteobacteria</taxon>
        <taxon>Burkholderiales</taxon>
        <taxon>Burkholderiaceae</taxon>
        <taxon>Caballeronia</taxon>
    </lineage>
</organism>
<dbReference type="AlphaFoldDB" id="A0A158ACW7"/>
<sequence length="280" mass="29465">MMPTIKTSNDEHTGAPVIALHCSGAGANQWRQLGETLDALSTDCAGYALIAPEHYGCDSVGPWSGERAFTLADEAARTIEIIDRQRGKVHLVGHSYGGGVALRAALERPHGVASITLYEPSAFHLLKGMGARGAAEFAEILAIAARTAEGVVAGDLRGAARSFVEYWGGHGAWSALRPSVQAMLTRWVPKAPLDFRALIHEPTPASAYAKLRIPTLVMRGEHAPAPTRLIAETLPQLMPAAKLIVVPDAGHMGPLTHACTVNAAIAGHIADAVKADDSAE</sequence>
<name>A0A158ACW7_9BURK</name>
<dbReference type="InterPro" id="IPR000073">
    <property type="entry name" value="AB_hydrolase_1"/>
</dbReference>
<dbReference type="InterPro" id="IPR050266">
    <property type="entry name" value="AB_hydrolase_sf"/>
</dbReference>
<dbReference type="Proteomes" id="UP000054903">
    <property type="component" value="Unassembled WGS sequence"/>
</dbReference>
<dbReference type="Pfam" id="PF12697">
    <property type="entry name" value="Abhydrolase_6"/>
    <property type="match status" value="1"/>
</dbReference>
<comment type="caution">
    <text evidence="2">The sequence shown here is derived from an EMBL/GenBank/DDBJ whole genome shotgun (WGS) entry which is preliminary data.</text>
</comment>
<dbReference type="GO" id="GO:0047372">
    <property type="term" value="F:monoacylglycerol lipase activity"/>
    <property type="evidence" value="ECO:0007669"/>
    <property type="project" value="TreeGrafter"/>
</dbReference>
<reference evidence="2" key="1">
    <citation type="submission" date="2016-01" db="EMBL/GenBank/DDBJ databases">
        <authorList>
            <person name="Peeters C."/>
        </authorList>
    </citation>
    <scope>NUCLEOTIDE SEQUENCE</scope>
    <source>
        <strain evidence="2">LMG 29320</strain>
    </source>
</reference>
<dbReference type="PANTHER" id="PTHR43798">
    <property type="entry name" value="MONOACYLGLYCEROL LIPASE"/>
    <property type="match status" value="1"/>
</dbReference>
<gene>
    <name evidence="2" type="ORF">AWB77_01641</name>
</gene>